<dbReference type="PANTHER" id="PTHR12993">
    <property type="entry name" value="N-ACETYLGLUCOSAMINYL-PHOSPHATIDYLINOSITOL DE-N-ACETYLASE-RELATED"/>
    <property type="match status" value="1"/>
</dbReference>
<comment type="similarity">
    <text evidence="1">Belongs to the PIGL family.</text>
</comment>
<evidence type="ECO:0000313" key="4">
    <source>
        <dbReference type="EMBL" id="KAG6115209.1"/>
    </source>
</evidence>
<sequence length="345" mass="39004">MWPCGSAPNLHRLSAICASLRRRAPTHPASSRHITEPPSNASMMRKLNSAVQALSKSCHWLVATRTRRRWVIRIAIIAILCPLFLQWFLAYIVGSDARLLPPELLTAKNLLVVTAHPDDECLFFSPSILGVLDRNKNIKGGLVVMSTGNNYGLGELRKKELLGSCEALGIDTTRCVALDHPDLQDNPKVWWDENKIKPILKEYIEKWDIDAIITFDDGGVSGHINHRAVSSAVNQYVKENVKAPASYMVVSVALPRKYTFLLDLPLTALSFLWRILAAVFFPSSSADPKYSTRALVANTWQRYTMTRRAFASHGSQYTWDRHLYMVISRYVWFNDLQKVVVNEVK</sequence>
<dbReference type="Gene3D" id="3.40.50.10320">
    <property type="entry name" value="LmbE-like"/>
    <property type="match status" value="1"/>
</dbReference>
<keyword evidence="5" id="KW-1185">Reference proteome</keyword>
<dbReference type="PANTHER" id="PTHR12993:SF11">
    <property type="entry name" value="N-ACETYLGLUCOSAMINYL-PHOSPHATIDYLINOSITOL DE-N-ACETYLASE"/>
    <property type="match status" value="1"/>
</dbReference>
<keyword evidence="3" id="KW-1133">Transmembrane helix</keyword>
<dbReference type="Proteomes" id="UP000732380">
    <property type="component" value="Unassembled WGS sequence"/>
</dbReference>
<keyword evidence="3" id="KW-0812">Transmembrane</keyword>
<evidence type="ECO:0000256" key="1">
    <source>
        <dbReference type="ARBA" id="ARBA00006066"/>
    </source>
</evidence>
<evidence type="ECO:0000256" key="2">
    <source>
        <dbReference type="ARBA" id="ARBA00012176"/>
    </source>
</evidence>
<organism evidence="4 5">
    <name type="scientific">Claviceps humidiphila</name>
    <dbReference type="NCBI Taxonomy" id="1294629"/>
    <lineage>
        <taxon>Eukaryota</taxon>
        <taxon>Fungi</taxon>
        <taxon>Dikarya</taxon>
        <taxon>Ascomycota</taxon>
        <taxon>Pezizomycotina</taxon>
        <taxon>Sordariomycetes</taxon>
        <taxon>Hypocreomycetidae</taxon>
        <taxon>Hypocreales</taxon>
        <taxon>Clavicipitaceae</taxon>
        <taxon>Claviceps</taxon>
    </lineage>
</organism>
<protein>
    <recommendedName>
        <fullName evidence="2">N-acetylglucosaminylphosphatidylinositol deacetylase</fullName>
        <ecNumber evidence="2">3.5.1.89</ecNumber>
    </recommendedName>
</protein>
<name>A0A9P7Q182_9HYPO</name>
<gene>
    <name evidence="4" type="ORF">E4U13_002934</name>
</gene>
<proteinExistence type="inferred from homology"/>
<reference evidence="4 5" key="1">
    <citation type="journal article" date="2020" name="bioRxiv">
        <title>Whole genome comparisons of ergot fungi reveals the divergence and evolution of species within the genus Claviceps are the result of varying mechanisms driving genome evolution and host range expansion.</title>
        <authorList>
            <person name="Wyka S.A."/>
            <person name="Mondo S.J."/>
            <person name="Liu M."/>
            <person name="Dettman J."/>
            <person name="Nalam V."/>
            <person name="Broders K.D."/>
        </authorList>
    </citation>
    <scope>NUCLEOTIDE SEQUENCE [LARGE SCALE GENOMIC DNA]</scope>
    <source>
        <strain evidence="4 5">LM576</strain>
    </source>
</reference>
<keyword evidence="3" id="KW-0472">Membrane</keyword>
<dbReference type="InterPro" id="IPR024078">
    <property type="entry name" value="LmbE-like_dom_sf"/>
</dbReference>
<dbReference type="InterPro" id="IPR003737">
    <property type="entry name" value="GlcNAc_PI_deacetylase-related"/>
</dbReference>
<dbReference type="EC" id="3.5.1.89" evidence="2"/>
<dbReference type="EMBL" id="SRQM01000235">
    <property type="protein sequence ID" value="KAG6115209.1"/>
    <property type="molecule type" value="Genomic_DNA"/>
</dbReference>
<dbReference type="GO" id="GO:0005783">
    <property type="term" value="C:endoplasmic reticulum"/>
    <property type="evidence" value="ECO:0007669"/>
    <property type="project" value="TreeGrafter"/>
</dbReference>
<dbReference type="GO" id="GO:0000225">
    <property type="term" value="F:N-acetylglucosaminylphosphatidylinositol deacetylase activity"/>
    <property type="evidence" value="ECO:0007669"/>
    <property type="project" value="UniProtKB-EC"/>
</dbReference>
<evidence type="ECO:0000256" key="3">
    <source>
        <dbReference type="SAM" id="Phobius"/>
    </source>
</evidence>
<dbReference type="SUPFAM" id="SSF102588">
    <property type="entry name" value="LmbE-like"/>
    <property type="match status" value="1"/>
</dbReference>
<dbReference type="Pfam" id="PF02585">
    <property type="entry name" value="PIG-L"/>
    <property type="match status" value="1"/>
</dbReference>
<evidence type="ECO:0000313" key="5">
    <source>
        <dbReference type="Proteomes" id="UP000732380"/>
    </source>
</evidence>
<feature type="transmembrane region" description="Helical" evidence="3">
    <location>
        <begin position="70"/>
        <end position="93"/>
    </location>
</feature>
<comment type="caution">
    <text evidence="4">The sequence shown here is derived from an EMBL/GenBank/DDBJ whole genome shotgun (WGS) entry which is preliminary data.</text>
</comment>
<dbReference type="AlphaFoldDB" id="A0A9P7Q182"/>
<accession>A0A9P7Q182</accession>